<dbReference type="EMBL" id="BMIY01000001">
    <property type="protein sequence ID" value="GGG47949.1"/>
    <property type="molecule type" value="Genomic_DNA"/>
</dbReference>
<dbReference type="SUPFAM" id="SSF53383">
    <property type="entry name" value="PLP-dependent transferases"/>
    <property type="match status" value="1"/>
</dbReference>
<reference evidence="3" key="2">
    <citation type="submission" date="2020-09" db="EMBL/GenBank/DDBJ databases">
        <authorList>
            <person name="Sun Q."/>
            <person name="Zhou Y."/>
        </authorList>
    </citation>
    <scope>NUCLEOTIDE SEQUENCE</scope>
    <source>
        <strain evidence="3">CGMCC 1.15425</strain>
    </source>
</reference>
<reference evidence="3" key="1">
    <citation type="journal article" date="2014" name="Int. J. Syst. Evol. Microbiol.">
        <title>Complete genome sequence of Corynebacterium casei LMG S-19264T (=DSM 44701T), isolated from a smear-ripened cheese.</title>
        <authorList>
            <consortium name="US DOE Joint Genome Institute (JGI-PGF)"/>
            <person name="Walter F."/>
            <person name="Albersmeier A."/>
            <person name="Kalinowski J."/>
            <person name="Ruckert C."/>
        </authorList>
    </citation>
    <scope>NUCLEOTIDE SEQUENCE</scope>
    <source>
        <strain evidence="3">CGMCC 1.15425</strain>
    </source>
</reference>
<dbReference type="Proteomes" id="UP000627715">
    <property type="component" value="Unassembled WGS sequence"/>
</dbReference>
<dbReference type="InterPro" id="IPR000192">
    <property type="entry name" value="Aminotrans_V_dom"/>
</dbReference>
<evidence type="ECO:0000313" key="3">
    <source>
        <dbReference type="EMBL" id="GGG47949.1"/>
    </source>
</evidence>
<comment type="caution">
    <text evidence="3">The sequence shown here is derived from an EMBL/GenBank/DDBJ whole genome shotgun (WGS) entry which is preliminary data.</text>
</comment>
<evidence type="ECO:0000313" key="4">
    <source>
        <dbReference type="Proteomes" id="UP000627715"/>
    </source>
</evidence>
<gene>
    <name evidence="3" type="ORF">GCM10011403_01220</name>
</gene>
<evidence type="ECO:0000256" key="1">
    <source>
        <dbReference type="ARBA" id="ARBA00022898"/>
    </source>
</evidence>
<protein>
    <submittedName>
        <fullName evidence="3">Aminotransferase</fullName>
    </submittedName>
</protein>
<proteinExistence type="predicted"/>
<keyword evidence="3" id="KW-0808">Transferase</keyword>
<dbReference type="InterPro" id="IPR015421">
    <property type="entry name" value="PyrdxlP-dep_Trfase_major"/>
</dbReference>
<name>A0A917GJD8_9GAMM</name>
<dbReference type="PANTHER" id="PTHR43686">
    <property type="entry name" value="SULFURTRANSFERASE-RELATED"/>
    <property type="match status" value="1"/>
</dbReference>
<accession>A0A917GJD8</accession>
<dbReference type="PANTHER" id="PTHR43686:SF1">
    <property type="entry name" value="AMINOTRAN_5 DOMAIN-CONTAINING PROTEIN"/>
    <property type="match status" value="1"/>
</dbReference>
<feature type="domain" description="Aminotransferase class V" evidence="2">
    <location>
        <begin position="41"/>
        <end position="452"/>
    </location>
</feature>
<keyword evidence="4" id="KW-1185">Reference proteome</keyword>
<dbReference type="GO" id="GO:0008483">
    <property type="term" value="F:transaminase activity"/>
    <property type="evidence" value="ECO:0007669"/>
    <property type="project" value="UniProtKB-KW"/>
</dbReference>
<keyword evidence="1" id="KW-0663">Pyridoxal phosphate</keyword>
<dbReference type="InterPro" id="IPR015422">
    <property type="entry name" value="PyrdxlP-dep_Trfase_small"/>
</dbReference>
<dbReference type="AlphaFoldDB" id="A0A917GJD8"/>
<keyword evidence="3" id="KW-0032">Aminotransferase</keyword>
<dbReference type="InterPro" id="IPR015424">
    <property type="entry name" value="PyrdxlP-dep_Trfase"/>
</dbReference>
<evidence type="ECO:0000259" key="2">
    <source>
        <dbReference type="Pfam" id="PF00266"/>
    </source>
</evidence>
<organism evidence="3 4">
    <name type="scientific">Pseudohongiella nitratireducens</name>
    <dbReference type="NCBI Taxonomy" id="1768907"/>
    <lineage>
        <taxon>Bacteria</taxon>
        <taxon>Pseudomonadati</taxon>
        <taxon>Pseudomonadota</taxon>
        <taxon>Gammaproteobacteria</taxon>
        <taxon>Pseudomonadales</taxon>
        <taxon>Pseudohongiellaceae</taxon>
        <taxon>Pseudohongiella</taxon>
    </lineage>
</organism>
<dbReference type="Pfam" id="PF00266">
    <property type="entry name" value="Aminotran_5"/>
    <property type="match status" value="1"/>
</dbReference>
<dbReference type="Gene3D" id="3.90.1150.10">
    <property type="entry name" value="Aspartate Aminotransferase, domain 1"/>
    <property type="match status" value="1"/>
</dbReference>
<sequence length="564" mass="61785">MVEGCMAVTAEGGSTVFQWIADNEVGALARIKTPFGVKPLIYADYTASGRSLVAVESLLNNQVRPFYANTHSESSYTGSQTTGWREAARAMIKKAVNANASDRLLFCGSGATAAINRLIQLLGLEKGGQACTGKESDKGENCPVVFIGPYEHHSNELPWRESVAKVVTIPLNSKGQIDCDVLEAQLKKYADRPLLIGSFSAASNVTGTISDVPGVTKILKQYGALACWDYAAAAAYCPIDMNGVHALDAVFISTHKLPGGPGTPGLLIAKASLFRNSRPGMPGGGTVSFVSPDNHHYLADLERKEEGGTPAIIESIRAGLVFSIRSQLDMTQVNGLELKLARRVIQRLSQHPDIEIIGDHSNPRLPIISMRLWHQGRQLHYGYVVSLLNDLYGIQARGGCSCAGPYAHHLLGIDTEESRQLLQAMQDGDTVLRPGWVRINFTYFMNEEVIEYLLSAIEALATHAINLLPDYHYNKVRGTWDHVQAVQPDLPDLSQLDWLKQSEENVKNTTNGAFPRTDLTSFLHAAHKALDKSKPRNNRSTLGLSPVSKPNERLRWFWVASDFE</sequence>
<dbReference type="Gene3D" id="3.40.640.10">
    <property type="entry name" value="Type I PLP-dependent aspartate aminotransferase-like (Major domain)"/>
    <property type="match status" value="1"/>
</dbReference>